<name>A0A502CDS9_9GAMM</name>
<feature type="signal peptide" evidence="1">
    <location>
        <begin position="1"/>
        <end position="30"/>
    </location>
</feature>
<dbReference type="Pfam" id="PF01663">
    <property type="entry name" value="Phosphodiest"/>
    <property type="match status" value="1"/>
</dbReference>
<dbReference type="SUPFAM" id="SSF53649">
    <property type="entry name" value="Alkaline phosphatase-like"/>
    <property type="match status" value="1"/>
</dbReference>
<evidence type="ECO:0000256" key="1">
    <source>
        <dbReference type="SAM" id="SignalP"/>
    </source>
</evidence>
<dbReference type="InterPro" id="IPR002591">
    <property type="entry name" value="Phosphodiest/P_Trfase"/>
</dbReference>
<dbReference type="Gene3D" id="3.40.720.10">
    <property type="entry name" value="Alkaline Phosphatase, subunit A"/>
    <property type="match status" value="1"/>
</dbReference>
<accession>A0A502CDS9</accession>
<gene>
    <name evidence="2" type="ORF">EAH88_00110</name>
</gene>
<proteinExistence type="predicted"/>
<dbReference type="InterPro" id="IPR017850">
    <property type="entry name" value="Alkaline_phosphatase_core_sf"/>
</dbReference>
<evidence type="ECO:0000313" key="3">
    <source>
        <dbReference type="Proteomes" id="UP000319486"/>
    </source>
</evidence>
<evidence type="ECO:0000313" key="2">
    <source>
        <dbReference type="EMBL" id="TPG11835.1"/>
    </source>
</evidence>
<feature type="chain" id="PRO_5021225971" evidence="1">
    <location>
        <begin position="31"/>
        <end position="457"/>
    </location>
</feature>
<comment type="caution">
    <text evidence="2">The sequence shown here is derived from an EMBL/GenBank/DDBJ whole genome shotgun (WGS) entry which is preliminary data.</text>
</comment>
<dbReference type="AlphaFoldDB" id="A0A502CDS9"/>
<reference evidence="2 3" key="1">
    <citation type="journal article" date="2019" name="Environ. Microbiol.">
        <title>Species interactions and distinct microbial communities in high Arctic permafrost affected cryosols are associated with the CH4 and CO2 gas fluxes.</title>
        <authorList>
            <person name="Altshuler I."/>
            <person name="Hamel J."/>
            <person name="Turney S."/>
            <person name="Magnuson E."/>
            <person name="Levesque R."/>
            <person name="Greer C."/>
            <person name="Whyte L.G."/>
        </authorList>
    </citation>
    <scope>NUCLEOTIDE SEQUENCE [LARGE SCALE GENOMIC DNA]</scope>
    <source>
        <strain evidence="2 3">S13Y</strain>
    </source>
</reference>
<dbReference type="PANTHER" id="PTHR10151:SF120">
    <property type="entry name" value="BIS(5'-ADENOSYL)-TRIPHOSPHATASE"/>
    <property type="match status" value="1"/>
</dbReference>
<keyword evidence="3" id="KW-1185">Reference proteome</keyword>
<dbReference type="PANTHER" id="PTHR10151">
    <property type="entry name" value="ECTONUCLEOTIDE PYROPHOSPHATASE/PHOSPHODIESTERASE"/>
    <property type="match status" value="1"/>
</dbReference>
<keyword evidence="1" id="KW-0732">Signal</keyword>
<dbReference type="CDD" id="cd16018">
    <property type="entry name" value="Enpp"/>
    <property type="match status" value="1"/>
</dbReference>
<protein>
    <submittedName>
        <fullName evidence="2">Alkaline phosphatase family protein</fullName>
    </submittedName>
</protein>
<dbReference type="Proteomes" id="UP000319486">
    <property type="component" value="Unassembled WGS sequence"/>
</dbReference>
<dbReference type="EMBL" id="RCZO01000001">
    <property type="protein sequence ID" value="TPG11835.1"/>
    <property type="molecule type" value="Genomic_DNA"/>
</dbReference>
<dbReference type="GO" id="GO:0016787">
    <property type="term" value="F:hydrolase activity"/>
    <property type="evidence" value="ECO:0007669"/>
    <property type="project" value="UniProtKB-ARBA"/>
</dbReference>
<organism evidence="2 3">
    <name type="scientific">Rhodanobacter glycinis</name>
    <dbReference type="NCBI Taxonomy" id="582702"/>
    <lineage>
        <taxon>Bacteria</taxon>
        <taxon>Pseudomonadati</taxon>
        <taxon>Pseudomonadota</taxon>
        <taxon>Gammaproteobacteria</taxon>
        <taxon>Lysobacterales</taxon>
        <taxon>Rhodanobacteraceae</taxon>
        <taxon>Rhodanobacter</taxon>
    </lineage>
</organism>
<sequence length="457" mass="49040">MRTTFHWLRNVVAAVLLFMGSAALPPCVQAAPAAQGPKVIVISLDAFGAASLHEPLLPAPTLQALMQRGVHAVSMQPINPTVTWPNHTAMVTGVNASRHHVLVNGLIVNQRTATPPGIDMGVPKSRLVAVPTVYDAAHRAGLTTAQVDWVAIEGAPGIDWQFAEHPRPDGAIEQDLVRQGVVTRDQLVQFGKSSQAWRDRIYTRAAIDIIQQHHPDLLLLHLLALDSIEHETGFGNNSGRNTIAFLDDRVKDVIDAVRAAGDFDRTTFIIVSDHGQRSVHQLLHPDVLLKQAGLQAVSASQPSFSVPDDGFALVFQQHATKASIKALKSLFVGTPGIRSVLTPAEAAKEGWPVPAQSDQAPDLLLYAADGYAFKKGDTGDYVTPTNEIGAHGYPNSDPLMQGIFIAAGFGIRPRGEIPAFPNLDIAPTIAQLLHIPLGKVQGRPLTDILESPGHVSE</sequence>